<evidence type="ECO:0000313" key="8">
    <source>
        <dbReference type="Proteomes" id="UP000598174"/>
    </source>
</evidence>
<keyword evidence="5" id="KW-0472">Membrane</keyword>
<organism evidence="7 8">
    <name type="scientific">Paractinoplanes ferrugineus</name>
    <dbReference type="NCBI Taxonomy" id="113564"/>
    <lineage>
        <taxon>Bacteria</taxon>
        <taxon>Bacillati</taxon>
        <taxon>Actinomycetota</taxon>
        <taxon>Actinomycetes</taxon>
        <taxon>Micromonosporales</taxon>
        <taxon>Micromonosporaceae</taxon>
        <taxon>Paractinoplanes</taxon>
    </lineage>
</organism>
<feature type="transmembrane region" description="Helical" evidence="5">
    <location>
        <begin position="69"/>
        <end position="88"/>
    </location>
</feature>
<evidence type="ECO:0000256" key="3">
    <source>
        <dbReference type="PROSITE-ProRule" id="PRU00289"/>
    </source>
</evidence>
<evidence type="ECO:0000313" key="7">
    <source>
        <dbReference type="EMBL" id="GIE11611.1"/>
    </source>
</evidence>
<feature type="transmembrane region" description="Helical" evidence="5">
    <location>
        <begin position="120"/>
        <end position="138"/>
    </location>
</feature>
<dbReference type="PANTHER" id="PTHR22683">
    <property type="entry name" value="SPORULATION PROTEIN RELATED"/>
    <property type="match status" value="1"/>
</dbReference>
<dbReference type="GO" id="GO:0003677">
    <property type="term" value="F:DNA binding"/>
    <property type="evidence" value="ECO:0007669"/>
    <property type="project" value="InterPro"/>
</dbReference>
<keyword evidence="5" id="KW-1133">Transmembrane helix</keyword>
<sequence>MRAYGRRHRRWSRRNPQPLLLVPDESLFAAAVSAIGRMLFRYRSGLAPFGVGLVLAAAGLVLHHKHPGSWPAVALVAAITALVAGLRIRRPAERAYAATTTAVAGGWLATATAVGPGTKPLPTVLLLAVLVLGIPWWAHRRRRARVRVDRVIHAWPDLADTIGLDGSRIMSAVVDTWGWRGRVKLRPGQSVADVVARIPAIESALGTRPGAVRVEQDPAHAGRCTMRVLAVDPHAGAIPWPGPAARSLADPIELGVFEDATTVRVPLLRRHALIGGTTDSGKSGVLNVVLGNLAACSDVVLWGIDLKGGMELRPWASCLARLATTPDEATRLLADAVTVLDARAHAASRDNIRVWEPTPAVPALVIVIDEYAELADTAPAAVAYAESVARRGRAVAVDLLAATQRPTQKAMGGGALRSQMSVRVCLRVRERRDVDLILDKGMLAAGWHAHTLDAPGKFYVLADGHNQPRRARAYLVTDEHVRETAARYADQRPELDPLSQAAIDHQPRAIEPPSSGTDDPEQALLTALGGAPDDGLTIPELIDVTGMRRTWIYDRLQALAAAGRARQVSRGRWRA</sequence>
<dbReference type="Gene3D" id="3.40.50.300">
    <property type="entry name" value="P-loop containing nucleotide triphosphate hydrolases"/>
    <property type="match status" value="1"/>
</dbReference>
<feature type="binding site" evidence="3">
    <location>
        <begin position="276"/>
        <end position="283"/>
    </location>
    <ligand>
        <name>ATP</name>
        <dbReference type="ChEBI" id="CHEBI:30616"/>
    </ligand>
</feature>
<keyword evidence="2 3" id="KW-0067">ATP-binding</keyword>
<feature type="domain" description="FtsK" evidence="6">
    <location>
        <begin position="249"/>
        <end position="435"/>
    </location>
</feature>
<feature type="region of interest" description="Disordered" evidence="4">
    <location>
        <begin position="508"/>
        <end position="531"/>
    </location>
</feature>
<feature type="transmembrane region" description="Helical" evidence="5">
    <location>
        <begin position="45"/>
        <end position="63"/>
    </location>
</feature>
<comment type="caution">
    <text evidence="7">The sequence shown here is derived from an EMBL/GenBank/DDBJ whole genome shotgun (WGS) entry which is preliminary data.</text>
</comment>
<dbReference type="PROSITE" id="PS50901">
    <property type="entry name" value="FTSK"/>
    <property type="match status" value="1"/>
</dbReference>
<feature type="transmembrane region" description="Helical" evidence="5">
    <location>
        <begin position="95"/>
        <end position="114"/>
    </location>
</feature>
<evidence type="ECO:0000256" key="2">
    <source>
        <dbReference type="ARBA" id="ARBA00022840"/>
    </source>
</evidence>
<dbReference type="PANTHER" id="PTHR22683:SF41">
    <property type="entry name" value="DNA TRANSLOCASE FTSK"/>
    <property type="match status" value="1"/>
</dbReference>
<keyword evidence="5" id="KW-0812">Transmembrane</keyword>
<keyword evidence="1 3" id="KW-0547">Nucleotide-binding</keyword>
<gene>
    <name evidence="7" type="ORF">Afe05nite_34510</name>
</gene>
<dbReference type="GO" id="GO:0005524">
    <property type="term" value="F:ATP binding"/>
    <property type="evidence" value="ECO:0007669"/>
    <property type="project" value="UniProtKB-UniRule"/>
</dbReference>
<protein>
    <recommendedName>
        <fullName evidence="6">FtsK domain-containing protein</fullName>
    </recommendedName>
</protein>
<dbReference type="EMBL" id="BOMM01000029">
    <property type="protein sequence ID" value="GIE11611.1"/>
    <property type="molecule type" value="Genomic_DNA"/>
</dbReference>
<evidence type="ECO:0000256" key="4">
    <source>
        <dbReference type="SAM" id="MobiDB-lite"/>
    </source>
</evidence>
<evidence type="ECO:0000259" key="6">
    <source>
        <dbReference type="PROSITE" id="PS50901"/>
    </source>
</evidence>
<dbReference type="SUPFAM" id="SSF52540">
    <property type="entry name" value="P-loop containing nucleoside triphosphate hydrolases"/>
    <property type="match status" value="1"/>
</dbReference>
<dbReference type="Proteomes" id="UP000598174">
    <property type="component" value="Unassembled WGS sequence"/>
</dbReference>
<keyword evidence="8" id="KW-1185">Reference proteome</keyword>
<evidence type="ECO:0000256" key="1">
    <source>
        <dbReference type="ARBA" id="ARBA00022741"/>
    </source>
</evidence>
<dbReference type="Pfam" id="PF01580">
    <property type="entry name" value="FtsK_SpoIIIE"/>
    <property type="match status" value="1"/>
</dbReference>
<accession>A0A919M9K1</accession>
<dbReference type="InterPro" id="IPR027417">
    <property type="entry name" value="P-loop_NTPase"/>
</dbReference>
<dbReference type="InterPro" id="IPR002543">
    <property type="entry name" value="FtsK_dom"/>
</dbReference>
<proteinExistence type="predicted"/>
<dbReference type="InterPro" id="IPR050206">
    <property type="entry name" value="FtsK/SpoIIIE/SftA"/>
</dbReference>
<dbReference type="AlphaFoldDB" id="A0A919M9K1"/>
<dbReference type="RefSeq" id="WP_203818121.1">
    <property type="nucleotide sequence ID" value="NZ_BAAABP010000058.1"/>
</dbReference>
<name>A0A919M9K1_9ACTN</name>
<reference evidence="7" key="1">
    <citation type="submission" date="2021-01" db="EMBL/GenBank/DDBJ databases">
        <title>Whole genome shotgun sequence of Actinoplanes ferrugineus NBRC 15555.</title>
        <authorList>
            <person name="Komaki H."/>
            <person name="Tamura T."/>
        </authorList>
    </citation>
    <scope>NUCLEOTIDE SEQUENCE</scope>
    <source>
        <strain evidence="7">NBRC 15555</strain>
    </source>
</reference>
<evidence type="ECO:0000256" key="5">
    <source>
        <dbReference type="SAM" id="Phobius"/>
    </source>
</evidence>